<accession>A0A0F9F9W3</accession>
<reference evidence="1" key="1">
    <citation type="journal article" date="2015" name="Nature">
        <title>Complex archaea that bridge the gap between prokaryotes and eukaryotes.</title>
        <authorList>
            <person name="Spang A."/>
            <person name="Saw J.H."/>
            <person name="Jorgensen S.L."/>
            <person name="Zaremba-Niedzwiedzka K."/>
            <person name="Martijn J."/>
            <person name="Lind A.E."/>
            <person name="van Eijk R."/>
            <person name="Schleper C."/>
            <person name="Guy L."/>
            <person name="Ettema T.J."/>
        </authorList>
    </citation>
    <scope>NUCLEOTIDE SEQUENCE</scope>
</reference>
<protein>
    <submittedName>
        <fullName evidence="1">Uncharacterized protein</fullName>
    </submittedName>
</protein>
<gene>
    <name evidence="1" type="ORF">LCGC14_2269010</name>
</gene>
<organism evidence="1">
    <name type="scientific">marine sediment metagenome</name>
    <dbReference type="NCBI Taxonomy" id="412755"/>
    <lineage>
        <taxon>unclassified sequences</taxon>
        <taxon>metagenomes</taxon>
        <taxon>ecological metagenomes</taxon>
    </lineage>
</organism>
<dbReference type="EMBL" id="LAZR01031329">
    <property type="protein sequence ID" value="KKL54075.1"/>
    <property type="molecule type" value="Genomic_DNA"/>
</dbReference>
<comment type="caution">
    <text evidence="1">The sequence shown here is derived from an EMBL/GenBank/DDBJ whole genome shotgun (WGS) entry which is preliminary data.</text>
</comment>
<evidence type="ECO:0000313" key="1">
    <source>
        <dbReference type="EMBL" id="KKL54075.1"/>
    </source>
</evidence>
<sequence>MYIDHNHASMPGTYLGCPSCHTPRFAKRGLVVTKSGLQPTWYLGCDCPVPEGLLG</sequence>
<proteinExistence type="predicted"/>
<name>A0A0F9F9W3_9ZZZZ</name>
<dbReference type="AlphaFoldDB" id="A0A0F9F9W3"/>